<gene>
    <name evidence="1" type="ORF">PECUL_23A036815</name>
</gene>
<dbReference type="Proteomes" id="UP001295444">
    <property type="component" value="Chromosome 02"/>
</dbReference>
<proteinExistence type="predicted"/>
<reference evidence="1" key="1">
    <citation type="submission" date="2022-03" db="EMBL/GenBank/DDBJ databases">
        <authorList>
            <person name="Alioto T."/>
            <person name="Alioto T."/>
            <person name="Gomez Garrido J."/>
        </authorList>
    </citation>
    <scope>NUCLEOTIDE SEQUENCE</scope>
</reference>
<sequence length="90" mass="9613">MAAPPDSPSSSSKDEVLYAPDEIYCTKGTIATQLAKDLSAPATKILGPSLMLTTTTMQEAVKNNLCRSTLARRKSLQRVTLTLRSAGVMV</sequence>
<organism evidence="1 2">
    <name type="scientific">Pelobates cultripes</name>
    <name type="common">Western spadefoot toad</name>
    <dbReference type="NCBI Taxonomy" id="61616"/>
    <lineage>
        <taxon>Eukaryota</taxon>
        <taxon>Metazoa</taxon>
        <taxon>Chordata</taxon>
        <taxon>Craniata</taxon>
        <taxon>Vertebrata</taxon>
        <taxon>Euteleostomi</taxon>
        <taxon>Amphibia</taxon>
        <taxon>Batrachia</taxon>
        <taxon>Anura</taxon>
        <taxon>Pelobatoidea</taxon>
        <taxon>Pelobatidae</taxon>
        <taxon>Pelobates</taxon>
    </lineage>
</organism>
<accession>A0AAD1RHK7</accession>
<keyword evidence="2" id="KW-1185">Reference proteome</keyword>
<protein>
    <submittedName>
        <fullName evidence="1">Uncharacterized protein</fullName>
    </submittedName>
</protein>
<evidence type="ECO:0000313" key="1">
    <source>
        <dbReference type="EMBL" id="CAH2255591.1"/>
    </source>
</evidence>
<dbReference type="EMBL" id="OW240913">
    <property type="protein sequence ID" value="CAH2255591.1"/>
    <property type="molecule type" value="Genomic_DNA"/>
</dbReference>
<name>A0AAD1RHK7_PELCU</name>
<evidence type="ECO:0000313" key="2">
    <source>
        <dbReference type="Proteomes" id="UP001295444"/>
    </source>
</evidence>
<dbReference type="AlphaFoldDB" id="A0AAD1RHK7"/>